<accession>A0A5B1LAY2</accession>
<dbReference type="Proteomes" id="UP000325003">
    <property type="component" value="Unassembled WGS sequence"/>
</dbReference>
<dbReference type="AlphaFoldDB" id="A0A5B1LAY2"/>
<dbReference type="Gene3D" id="2.60.40.10">
    <property type="entry name" value="Immunoglobulins"/>
    <property type="match status" value="2"/>
</dbReference>
<reference evidence="2 3" key="1">
    <citation type="submission" date="2019-09" db="EMBL/GenBank/DDBJ databases">
        <title>Nocardioides panacisoli sp. nov., isolated from the soil of a ginseng field.</title>
        <authorList>
            <person name="Cho C."/>
        </authorList>
    </citation>
    <scope>NUCLEOTIDE SEQUENCE [LARGE SCALE GENOMIC DNA]</scope>
    <source>
        <strain evidence="2 3">BN130099</strain>
    </source>
</reference>
<keyword evidence="1" id="KW-0732">Signal</keyword>
<comment type="caution">
    <text evidence="2">The sequence shown here is derived from an EMBL/GenBank/DDBJ whole genome shotgun (WGS) entry which is preliminary data.</text>
</comment>
<name>A0A5B1LAY2_9ACTN</name>
<evidence type="ECO:0000256" key="1">
    <source>
        <dbReference type="SAM" id="SignalP"/>
    </source>
</evidence>
<protein>
    <submittedName>
        <fullName evidence="2">Choice-of-anchor D domain-containing protein</fullName>
    </submittedName>
</protein>
<reference evidence="2 3" key="2">
    <citation type="submission" date="2019-09" db="EMBL/GenBank/DDBJ databases">
        <authorList>
            <person name="Jin C."/>
        </authorList>
    </citation>
    <scope>NUCLEOTIDE SEQUENCE [LARGE SCALE GENOMIC DNA]</scope>
    <source>
        <strain evidence="2 3">BN130099</strain>
    </source>
</reference>
<gene>
    <name evidence="2" type="ORF">F0U44_16185</name>
</gene>
<evidence type="ECO:0000313" key="3">
    <source>
        <dbReference type="Proteomes" id="UP000325003"/>
    </source>
</evidence>
<dbReference type="NCBIfam" id="NF012200">
    <property type="entry name" value="choice_anch_D"/>
    <property type="match status" value="1"/>
</dbReference>
<dbReference type="InterPro" id="IPR013783">
    <property type="entry name" value="Ig-like_fold"/>
</dbReference>
<proteinExistence type="predicted"/>
<feature type="chain" id="PRO_5022945047" evidence="1">
    <location>
        <begin position="37"/>
        <end position="316"/>
    </location>
</feature>
<organism evidence="2 3">
    <name type="scientific">Nocardioides humilatus</name>
    <dbReference type="NCBI Taxonomy" id="2607660"/>
    <lineage>
        <taxon>Bacteria</taxon>
        <taxon>Bacillati</taxon>
        <taxon>Actinomycetota</taxon>
        <taxon>Actinomycetes</taxon>
        <taxon>Propionibacteriales</taxon>
        <taxon>Nocardioidaceae</taxon>
        <taxon>Nocardioides</taxon>
    </lineage>
</organism>
<dbReference type="EMBL" id="VUJV01000005">
    <property type="protein sequence ID" value="KAA1417822.1"/>
    <property type="molecule type" value="Genomic_DNA"/>
</dbReference>
<sequence>MGSLSMRFRSVPRLIALLTTAAVVTVPALVAPTVEAAPGAKFTVSPGAGNFGKVTLTASETKTFTVKNTSQMQLVFQVDQVDGAINFGQNLPTTGDGHCMVDTGGDPHFWGVAPGGTCDFEIEYAPHQGPDWQVTYAHKGSFTITAFEAALTDVYVHGPASGALVAKTLKVSGKGVTPKVKINPATVNFGTVHTNGAAVYGTMVTNKSDIPLEVRPTNYAGHEPFEFIFPNGELYDGLCRATDGGTGELYMTILPGESCEVRVLAQGPTGGNHTDQLQLLVGRSDLDDSGYHSGWSGHVQSLVYVKVKVHGSGHPG</sequence>
<evidence type="ECO:0000313" key="2">
    <source>
        <dbReference type="EMBL" id="KAA1417822.1"/>
    </source>
</evidence>
<keyword evidence="3" id="KW-1185">Reference proteome</keyword>
<dbReference type="GO" id="GO:0005975">
    <property type="term" value="P:carbohydrate metabolic process"/>
    <property type="evidence" value="ECO:0007669"/>
    <property type="project" value="UniProtKB-ARBA"/>
</dbReference>
<feature type="signal peptide" evidence="1">
    <location>
        <begin position="1"/>
        <end position="36"/>
    </location>
</feature>